<evidence type="ECO:0008006" key="5">
    <source>
        <dbReference type="Google" id="ProtNLM"/>
    </source>
</evidence>
<dbReference type="GO" id="GO:0016788">
    <property type="term" value="F:hydrolase activity, acting on ester bonds"/>
    <property type="evidence" value="ECO:0007669"/>
    <property type="project" value="TreeGrafter"/>
</dbReference>
<dbReference type="EMBL" id="VFOP01000001">
    <property type="protein sequence ID" value="TQL52498.1"/>
    <property type="molecule type" value="Genomic_DNA"/>
</dbReference>
<proteinExistence type="inferred from homology"/>
<evidence type="ECO:0000256" key="1">
    <source>
        <dbReference type="ARBA" id="ARBA00005622"/>
    </source>
</evidence>
<dbReference type="Gene3D" id="3.40.50.1820">
    <property type="entry name" value="alpha/beta hydrolase"/>
    <property type="match status" value="1"/>
</dbReference>
<reference evidence="3 4" key="1">
    <citation type="submission" date="2019-06" db="EMBL/GenBank/DDBJ databases">
        <title>Sequencing the genomes of 1000 actinobacteria strains.</title>
        <authorList>
            <person name="Klenk H.-P."/>
        </authorList>
    </citation>
    <scope>NUCLEOTIDE SEQUENCE [LARGE SCALE GENOMIC DNA]</scope>
    <source>
        <strain evidence="3 4">DSM 12335</strain>
    </source>
</reference>
<name>A0A542YWM2_9MICO</name>
<organism evidence="3 4">
    <name type="scientific">Ornithinicoccus hortensis</name>
    <dbReference type="NCBI Taxonomy" id="82346"/>
    <lineage>
        <taxon>Bacteria</taxon>
        <taxon>Bacillati</taxon>
        <taxon>Actinomycetota</taxon>
        <taxon>Actinomycetes</taxon>
        <taxon>Micrococcales</taxon>
        <taxon>Intrasporangiaceae</taxon>
        <taxon>Ornithinicoccus</taxon>
    </lineage>
</organism>
<evidence type="ECO:0000313" key="3">
    <source>
        <dbReference type="EMBL" id="TQL52498.1"/>
    </source>
</evidence>
<dbReference type="Pfam" id="PF00756">
    <property type="entry name" value="Esterase"/>
    <property type="match status" value="1"/>
</dbReference>
<dbReference type="SUPFAM" id="SSF53474">
    <property type="entry name" value="alpha/beta-Hydrolases"/>
    <property type="match status" value="1"/>
</dbReference>
<dbReference type="PANTHER" id="PTHR40841:SF2">
    <property type="entry name" value="SIDEROPHORE-DEGRADING ESTERASE (EUROFUNG)"/>
    <property type="match status" value="1"/>
</dbReference>
<comment type="similarity">
    <text evidence="1">Belongs to the esterase D family.</text>
</comment>
<protein>
    <recommendedName>
        <fullName evidence="5">Esterase</fullName>
    </recommendedName>
</protein>
<keyword evidence="2" id="KW-0378">Hydrolase</keyword>
<dbReference type="Proteomes" id="UP000319516">
    <property type="component" value="Unassembled WGS sequence"/>
</dbReference>
<dbReference type="AlphaFoldDB" id="A0A542YWM2"/>
<dbReference type="PANTHER" id="PTHR40841">
    <property type="entry name" value="SIDEROPHORE TRIACETYLFUSARININE C ESTERASE"/>
    <property type="match status" value="1"/>
</dbReference>
<keyword evidence="4" id="KW-1185">Reference proteome</keyword>
<dbReference type="InterPro" id="IPR029058">
    <property type="entry name" value="AB_hydrolase_fold"/>
</dbReference>
<dbReference type="OrthoDB" id="5523653at2"/>
<dbReference type="InterPro" id="IPR052558">
    <property type="entry name" value="Siderophore_Hydrolase_D"/>
</dbReference>
<evidence type="ECO:0000313" key="4">
    <source>
        <dbReference type="Proteomes" id="UP000319516"/>
    </source>
</evidence>
<dbReference type="RefSeq" id="WP_141786365.1">
    <property type="nucleotide sequence ID" value="NZ_BAAAIK010000001.1"/>
</dbReference>
<evidence type="ECO:0000256" key="2">
    <source>
        <dbReference type="ARBA" id="ARBA00022801"/>
    </source>
</evidence>
<gene>
    <name evidence="3" type="ORF">FB467_3685</name>
</gene>
<dbReference type="InterPro" id="IPR000801">
    <property type="entry name" value="Esterase-like"/>
</dbReference>
<comment type="caution">
    <text evidence="3">The sequence shown here is derived from an EMBL/GenBank/DDBJ whole genome shotgun (WGS) entry which is preliminary data.</text>
</comment>
<sequence>MSASPLIEATADLSSVLPSTRYFEIDSEGVGARFAVWVTLPLLYDREDTAYPLVFQADGNKAAPSTASAYGLLRDDPINPIKPFIQVCVGYPAEDAARLLAVRARDLLPPGEPLAPGADESTIERLPAAGILSEADARLYLEHLRDPHADRFLTFLTEELDPALRARYRVSDEGTGLHGFSYGGLFASYAALSTDHFDVVGAGSPGILMESTVLDLYDLAAKDPTRPTAGHLHVTVCERELTYASSYQDLVGQGAVELLARAGRNPVEGLTVTSAFTPTESHATGSAVSYFSFLRECYGAESVTGTLRRV</sequence>
<accession>A0A542YWM2</accession>